<keyword evidence="1" id="KW-0472">Membrane</keyword>
<reference evidence="2 3" key="1">
    <citation type="journal article" date="2012" name="PLoS Pathog.">
        <title>Diverse lifestyles and strategies of plant pathogenesis encoded in the genomes of eighteen Dothideomycetes fungi.</title>
        <authorList>
            <person name="Ohm R.A."/>
            <person name="Feau N."/>
            <person name="Henrissat B."/>
            <person name="Schoch C.L."/>
            <person name="Horwitz B.A."/>
            <person name="Barry K.W."/>
            <person name="Condon B.J."/>
            <person name="Copeland A.C."/>
            <person name="Dhillon B."/>
            <person name="Glaser F."/>
            <person name="Hesse C.N."/>
            <person name="Kosti I."/>
            <person name="LaButti K."/>
            <person name="Lindquist E.A."/>
            <person name="Lucas S."/>
            <person name="Salamov A.A."/>
            <person name="Bradshaw R.E."/>
            <person name="Ciuffetti L."/>
            <person name="Hamelin R.C."/>
            <person name="Kema G.H.J."/>
            <person name="Lawrence C."/>
            <person name="Scott J.A."/>
            <person name="Spatafora J.W."/>
            <person name="Turgeon B.G."/>
            <person name="de Wit P.J.G.M."/>
            <person name="Zhong S."/>
            <person name="Goodwin S.B."/>
            <person name="Grigoriev I.V."/>
        </authorList>
    </citation>
    <scope>NUCLEOTIDE SEQUENCE [LARGE SCALE GENOMIC DNA]</scope>
    <source>
        <strain evidence="3">ND90Pr / ATCC 201652</strain>
    </source>
</reference>
<keyword evidence="1" id="KW-1133">Transmembrane helix</keyword>
<dbReference type="GeneID" id="19135078"/>
<dbReference type="RefSeq" id="XP_007703875.1">
    <property type="nucleotide sequence ID" value="XM_007705685.1"/>
</dbReference>
<dbReference type="KEGG" id="bsc:COCSADRAFT_244304"/>
<keyword evidence="3" id="KW-1185">Reference proteome</keyword>
<dbReference type="HOGENOM" id="CLU_2196736_0_0_1"/>
<dbReference type="Proteomes" id="UP000016934">
    <property type="component" value="Unassembled WGS sequence"/>
</dbReference>
<dbReference type="AlphaFoldDB" id="M2RZV6"/>
<proteinExistence type="predicted"/>
<evidence type="ECO:0000313" key="2">
    <source>
        <dbReference type="EMBL" id="EMD60558.1"/>
    </source>
</evidence>
<gene>
    <name evidence="2" type="ORF">COCSADRAFT_244304</name>
</gene>
<feature type="transmembrane region" description="Helical" evidence="1">
    <location>
        <begin position="87"/>
        <end position="107"/>
    </location>
</feature>
<evidence type="ECO:0000313" key="3">
    <source>
        <dbReference type="Proteomes" id="UP000016934"/>
    </source>
</evidence>
<reference evidence="3" key="2">
    <citation type="journal article" date="2013" name="PLoS Genet.">
        <title>Comparative genome structure, secondary metabolite, and effector coding capacity across Cochliobolus pathogens.</title>
        <authorList>
            <person name="Condon B.J."/>
            <person name="Leng Y."/>
            <person name="Wu D."/>
            <person name="Bushley K.E."/>
            <person name="Ohm R.A."/>
            <person name="Otillar R."/>
            <person name="Martin J."/>
            <person name="Schackwitz W."/>
            <person name="Grimwood J."/>
            <person name="MohdZainudin N."/>
            <person name="Xue C."/>
            <person name="Wang R."/>
            <person name="Manning V.A."/>
            <person name="Dhillon B."/>
            <person name="Tu Z.J."/>
            <person name="Steffenson B.J."/>
            <person name="Salamov A."/>
            <person name="Sun H."/>
            <person name="Lowry S."/>
            <person name="LaButti K."/>
            <person name="Han J."/>
            <person name="Copeland A."/>
            <person name="Lindquist E."/>
            <person name="Barry K."/>
            <person name="Schmutz J."/>
            <person name="Baker S.E."/>
            <person name="Ciuffetti L.M."/>
            <person name="Grigoriev I.V."/>
            <person name="Zhong S."/>
            <person name="Turgeon B.G."/>
        </authorList>
    </citation>
    <scope>NUCLEOTIDE SEQUENCE [LARGE SCALE GENOMIC DNA]</scope>
    <source>
        <strain evidence="3">ND90Pr / ATCC 201652</strain>
    </source>
</reference>
<evidence type="ECO:0000256" key="1">
    <source>
        <dbReference type="SAM" id="Phobius"/>
    </source>
</evidence>
<dbReference type="EMBL" id="KB445650">
    <property type="protein sequence ID" value="EMD60558.1"/>
    <property type="molecule type" value="Genomic_DNA"/>
</dbReference>
<accession>M2RZV6</accession>
<sequence>MKMHARMLRFEAYPSALFISLCISISRRGMAVCSIDDATTAYGRMNLAHRIKTGQASSGRESVVKFPWHYMVPVLQFAGKNSTFNQVFVICIAFQVAIMPLAILRYAW</sequence>
<organism evidence="2 3">
    <name type="scientific">Cochliobolus sativus (strain ND90Pr / ATCC 201652)</name>
    <name type="common">Common root rot and spot blotch fungus</name>
    <name type="synonym">Bipolaris sorokiniana</name>
    <dbReference type="NCBI Taxonomy" id="665912"/>
    <lineage>
        <taxon>Eukaryota</taxon>
        <taxon>Fungi</taxon>
        <taxon>Dikarya</taxon>
        <taxon>Ascomycota</taxon>
        <taxon>Pezizomycotina</taxon>
        <taxon>Dothideomycetes</taxon>
        <taxon>Pleosporomycetidae</taxon>
        <taxon>Pleosporales</taxon>
        <taxon>Pleosporineae</taxon>
        <taxon>Pleosporaceae</taxon>
        <taxon>Bipolaris</taxon>
    </lineage>
</organism>
<name>M2RZV6_COCSN</name>
<keyword evidence="1" id="KW-0812">Transmembrane</keyword>
<protein>
    <submittedName>
        <fullName evidence="2">Uncharacterized protein</fullName>
    </submittedName>
</protein>